<dbReference type="EMBL" id="MPUH01000947">
    <property type="protein sequence ID" value="OMJ71900.1"/>
    <property type="molecule type" value="Genomic_DNA"/>
</dbReference>
<protein>
    <submittedName>
        <fullName evidence="1">Uncharacterized protein</fullName>
    </submittedName>
</protein>
<dbReference type="AlphaFoldDB" id="A0A1R2B5J8"/>
<evidence type="ECO:0000313" key="2">
    <source>
        <dbReference type="Proteomes" id="UP000187209"/>
    </source>
</evidence>
<comment type="caution">
    <text evidence="1">The sequence shown here is derived from an EMBL/GenBank/DDBJ whole genome shotgun (WGS) entry which is preliminary data.</text>
</comment>
<dbReference type="Proteomes" id="UP000187209">
    <property type="component" value="Unassembled WGS sequence"/>
</dbReference>
<name>A0A1R2B5J8_9CILI</name>
<gene>
    <name evidence="1" type="ORF">SteCoe_29783</name>
</gene>
<proteinExistence type="predicted"/>
<keyword evidence="2" id="KW-1185">Reference proteome</keyword>
<sequence>MEEKIKSIVQKRYMIDTLNKKVNILLLGPDEGENSQVKLSTYKSYASSLEPISKIESYKSSYDKYDKLPINQNIVLLSAHNTIFESRQSRLPSESIISFYKSKFMLKGISDVVNFNILPNDKPNIIAIVLNGLKEVVNIGRFKICLQEYKNKGIFYPHIIITHGDALTFREAIIEKYCIELEISRSCCHFVSCYMADEWESNLEKDMNFLQLIYELIQ</sequence>
<evidence type="ECO:0000313" key="1">
    <source>
        <dbReference type="EMBL" id="OMJ71900.1"/>
    </source>
</evidence>
<accession>A0A1R2B5J8</accession>
<reference evidence="1 2" key="1">
    <citation type="submission" date="2016-11" db="EMBL/GenBank/DDBJ databases">
        <title>The macronuclear genome of Stentor coeruleus: a giant cell with tiny introns.</title>
        <authorList>
            <person name="Slabodnick M."/>
            <person name="Ruby J.G."/>
            <person name="Reiff S.B."/>
            <person name="Swart E.C."/>
            <person name="Gosai S."/>
            <person name="Prabakaran S."/>
            <person name="Witkowska E."/>
            <person name="Larue G.E."/>
            <person name="Fisher S."/>
            <person name="Freeman R.M."/>
            <person name="Gunawardena J."/>
            <person name="Chu W."/>
            <person name="Stover N.A."/>
            <person name="Gregory B.D."/>
            <person name="Nowacki M."/>
            <person name="Derisi J."/>
            <person name="Roy S.W."/>
            <person name="Marshall W.F."/>
            <person name="Sood P."/>
        </authorList>
    </citation>
    <scope>NUCLEOTIDE SEQUENCE [LARGE SCALE GENOMIC DNA]</scope>
    <source>
        <strain evidence="1">WM001</strain>
    </source>
</reference>
<organism evidence="1 2">
    <name type="scientific">Stentor coeruleus</name>
    <dbReference type="NCBI Taxonomy" id="5963"/>
    <lineage>
        <taxon>Eukaryota</taxon>
        <taxon>Sar</taxon>
        <taxon>Alveolata</taxon>
        <taxon>Ciliophora</taxon>
        <taxon>Postciliodesmatophora</taxon>
        <taxon>Heterotrichea</taxon>
        <taxon>Heterotrichida</taxon>
        <taxon>Stentoridae</taxon>
        <taxon>Stentor</taxon>
    </lineage>
</organism>